<dbReference type="GO" id="GO:0033621">
    <property type="term" value="P:nuclear mRNA surveillance of meiosis-specific transcripts"/>
    <property type="evidence" value="ECO:0007669"/>
    <property type="project" value="EnsemblFungi"/>
</dbReference>
<evidence type="ECO:0000256" key="8">
    <source>
        <dbReference type="SAM" id="Coils"/>
    </source>
</evidence>
<dbReference type="CDD" id="cd18795">
    <property type="entry name" value="SF2_C_Ski2"/>
    <property type="match status" value="1"/>
</dbReference>
<dbReference type="PANTHER" id="PTHR12131:SF7">
    <property type="entry name" value="EXOSOME RNA HELICASE MTR4"/>
    <property type="match status" value="1"/>
</dbReference>
<proteinExistence type="inferred from homology"/>
<dbReference type="Gene3D" id="1.10.3380.30">
    <property type="match status" value="1"/>
</dbReference>
<evidence type="ECO:0000256" key="5">
    <source>
        <dbReference type="ARBA" id="ARBA00022806"/>
    </source>
</evidence>
<dbReference type="GO" id="GO:0005524">
    <property type="term" value="F:ATP binding"/>
    <property type="evidence" value="ECO:0007669"/>
    <property type="project" value="UniProtKB-KW"/>
</dbReference>
<accession>A0A1X0QKK6</accession>
<feature type="coiled-coil region" evidence="8">
    <location>
        <begin position="726"/>
        <end position="753"/>
    </location>
</feature>
<dbReference type="InterPro" id="IPR011545">
    <property type="entry name" value="DEAD/DEAH_box_helicase_dom"/>
</dbReference>
<evidence type="ECO:0000256" key="3">
    <source>
        <dbReference type="ARBA" id="ARBA00022741"/>
    </source>
</evidence>
<dbReference type="VEuPathDB" id="MicrosporidiaDB:A0H76_1585"/>
<dbReference type="GO" id="GO:0000460">
    <property type="term" value="P:maturation of 5.8S rRNA"/>
    <property type="evidence" value="ECO:0007669"/>
    <property type="project" value="TreeGrafter"/>
</dbReference>
<evidence type="ECO:0000256" key="7">
    <source>
        <dbReference type="ARBA" id="ARBA00023242"/>
    </source>
</evidence>
<dbReference type="InterPro" id="IPR012961">
    <property type="entry name" value="Ski2/MTR4_C"/>
</dbReference>
<keyword evidence="5" id="KW-0347">Helicase</keyword>
<dbReference type="InterPro" id="IPR050699">
    <property type="entry name" value="RNA-DNA_Helicase"/>
</dbReference>
<dbReference type="Gene3D" id="3.40.50.300">
    <property type="entry name" value="P-loop containing nucleotide triphosphate hydrolases"/>
    <property type="match status" value="2"/>
</dbReference>
<dbReference type="EMBL" id="LTAI01000036">
    <property type="protein sequence ID" value="ORE00312.1"/>
    <property type="molecule type" value="Genomic_DNA"/>
</dbReference>
<evidence type="ECO:0000256" key="4">
    <source>
        <dbReference type="ARBA" id="ARBA00022801"/>
    </source>
</evidence>
<evidence type="ECO:0000259" key="10">
    <source>
        <dbReference type="PROSITE" id="PS51194"/>
    </source>
</evidence>
<dbReference type="GO" id="GO:0043144">
    <property type="term" value="P:sno(s)RNA processing"/>
    <property type="evidence" value="ECO:0007669"/>
    <property type="project" value="EnsemblFungi"/>
</dbReference>
<dbReference type="GO" id="GO:0016787">
    <property type="term" value="F:hydrolase activity"/>
    <property type="evidence" value="ECO:0007669"/>
    <property type="project" value="UniProtKB-KW"/>
</dbReference>
<dbReference type="SMART" id="SM01142">
    <property type="entry name" value="DSHCT"/>
    <property type="match status" value="1"/>
</dbReference>
<comment type="similarity">
    <text evidence="2">Belongs to the helicase family. SKI2 subfamily.</text>
</comment>
<keyword evidence="8" id="KW-0175">Coiled coil</keyword>
<comment type="subcellular location">
    <subcellularLocation>
        <location evidence="1">Nucleus</location>
    </subcellularLocation>
</comment>
<dbReference type="VEuPathDB" id="MicrosporidiaDB:HERIO_83"/>
<dbReference type="InterPro" id="IPR001650">
    <property type="entry name" value="Helicase_C-like"/>
</dbReference>
<dbReference type="PIRSF" id="PIRSF005198">
    <property type="entry name" value="Antiviral_helicase_SKI2"/>
    <property type="match status" value="1"/>
</dbReference>
<dbReference type="PANTHER" id="PTHR12131">
    <property type="entry name" value="ATP-DEPENDENT RNA AND DNA HELICASE"/>
    <property type="match status" value="1"/>
</dbReference>
<dbReference type="SMART" id="SM00490">
    <property type="entry name" value="HELICc"/>
    <property type="match status" value="1"/>
</dbReference>
<organism evidence="11 12">
    <name type="scientific">Hepatospora eriocheir</name>
    <dbReference type="NCBI Taxonomy" id="1081669"/>
    <lineage>
        <taxon>Eukaryota</taxon>
        <taxon>Fungi</taxon>
        <taxon>Fungi incertae sedis</taxon>
        <taxon>Microsporidia</taxon>
        <taxon>Hepatosporidae</taxon>
        <taxon>Hepatospora</taxon>
    </lineage>
</organism>
<keyword evidence="6" id="KW-0067">ATP-binding</keyword>
<sequence>MNEDIDNLFDSEILENETKLNIVNKVDEQVKTCIYDEFVLNNTKHEVITPITLKNYKTIPREPKVTAKEYKFALDTFQALAISAIENDRSVLVSAHTSCGKTVVAEYAIAQSINDKQRVIYTSPIKALSNQKFRELQEEFGDVGLMTGDVTLNPDATCLVMTTEILRNMLYKGSELTREIHWIIFDEIHYLKDKERGVVWEETLILAPKHARMIFLSATIPNAREFGEWIATICEQIVHIIYTEKRVIPLVHYFYSADDQLREIKSISGKFNSDEFMASQNKTIFKKHIAKCINSLLEMINVPCVIFVFIRKRVEELAFLIEKDFLNEEEKSAVRTIFHNAISSLNEADRNLKGIQMYLPLFERGIGVHHSGLLPIIKEISELLFQESLIKVLFATETFSIGLNMPAKTVVFATLKKFDGKNERILTSGEYTQMSGRAGRRGLDEEGTVISLVTDNLASKSIVEMLNKGSDKLTSSFRLTYNMILNLMRVEELDPLYMLSRSFYHFQAYKNCLEIQESLEEPLNESSYTPEMLNLNSLLKKREELISLRCKEISQTLDDYIKMNHRVVDITIPRNGVPLIIRNCIVKEFIQRDDADYVNLFIEVDDDIENREFPVDYISAVYDFRAKVEKKMFNRDFSLITFNSNQDSKIEEIDKKIVNLLRRSGIKVNSVNDIFKKCLICNNETKNCLLLNSSTKVCNLSEFIYEYTQCIDKVKQKDKLNNIVSLNIFELKKQIYENKLNRLKELKEVYHMEECKKMINVLRKLGHLDGNICTLKGKMASEISSADEVLLTEVIFSSNFNELSLIDMIALLSIPITERCREAEDYPVSQENQILIDTIFHPCIKEIVRIMNESGLNEVTESSYYEVNNFNFYMMDIVRMWISGYSFSEISTTFEKIFDGNIIRGFKRLEEILRQLASAANVIGNQELVNLFSQGIFLIKKDIVFANSLYL</sequence>
<dbReference type="Pfam" id="PF00271">
    <property type="entry name" value="Helicase_C"/>
    <property type="match status" value="1"/>
</dbReference>
<dbReference type="AlphaFoldDB" id="A0A1X0QKK6"/>
<feature type="domain" description="Helicase C-terminal" evidence="10">
    <location>
        <begin position="313"/>
        <end position="485"/>
    </location>
</feature>
<reference evidence="11 12" key="1">
    <citation type="journal article" date="2017" name="Environ. Microbiol.">
        <title>Decay of the glycolytic pathway and adaptation to intranuclear parasitism within Enterocytozoonidae microsporidia.</title>
        <authorList>
            <person name="Wiredu Boakye D."/>
            <person name="Jaroenlak P."/>
            <person name="Prachumwat A."/>
            <person name="Williams T.A."/>
            <person name="Bateman K.S."/>
            <person name="Itsathitphaisarn O."/>
            <person name="Sritunyalucksana K."/>
            <person name="Paszkiewicz K.H."/>
            <person name="Moore K.A."/>
            <person name="Stentiford G.D."/>
            <person name="Williams B.A."/>
        </authorList>
    </citation>
    <scope>NUCLEOTIDE SEQUENCE [LARGE SCALE GENOMIC DNA]</scope>
    <source>
        <strain evidence="12">canceri</strain>
    </source>
</reference>
<dbReference type="PROSITE" id="PS51194">
    <property type="entry name" value="HELICASE_CTER"/>
    <property type="match status" value="1"/>
</dbReference>
<keyword evidence="3" id="KW-0547">Nucleotide-binding</keyword>
<evidence type="ECO:0000256" key="1">
    <source>
        <dbReference type="ARBA" id="ARBA00004123"/>
    </source>
</evidence>
<keyword evidence="4" id="KW-0378">Hydrolase</keyword>
<dbReference type="Pfam" id="PF00270">
    <property type="entry name" value="DEAD"/>
    <property type="match status" value="1"/>
</dbReference>
<dbReference type="Proteomes" id="UP000192501">
    <property type="component" value="Unassembled WGS sequence"/>
</dbReference>
<dbReference type="InterPro" id="IPR014001">
    <property type="entry name" value="Helicase_ATP-bd"/>
</dbReference>
<dbReference type="VEuPathDB" id="MicrosporidiaDB:HERIO_82"/>
<comment type="caution">
    <text evidence="11">The sequence shown here is derived from an EMBL/GenBank/DDBJ whole genome shotgun (WGS) entry which is preliminary data.</text>
</comment>
<dbReference type="GO" id="GO:0003724">
    <property type="term" value="F:RNA helicase activity"/>
    <property type="evidence" value="ECO:0007669"/>
    <property type="project" value="InterPro"/>
</dbReference>
<dbReference type="SMART" id="SM00487">
    <property type="entry name" value="DEXDc"/>
    <property type="match status" value="1"/>
</dbReference>
<feature type="domain" description="Helicase ATP-binding" evidence="9">
    <location>
        <begin position="82"/>
        <end position="238"/>
    </location>
</feature>
<dbReference type="SUPFAM" id="SSF52540">
    <property type="entry name" value="P-loop containing nucleoside triphosphate hydrolases"/>
    <property type="match status" value="1"/>
</dbReference>
<dbReference type="GO" id="GO:1902794">
    <property type="term" value="P:siRNA-independent facultative heterochromatin formation"/>
    <property type="evidence" value="ECO:0007669"/>
    <property type="project" value="EnsemblFungi"/>
</dbReference>
<dbReference type="GO" id="GO:0016604">
    <property type="term" value="C:nuclear body"/>
    <property type="evidence" value="ECO:0007669"/>
    <property type="project" value="EnsemblFungi"/>
</dbReference>
<dbReference type="GO" id="GO:0071030">
    <property type="term" value="P:nuclear mRNA surveillance of spliceosomal pre-mRNA splicing"/>
    <property type="evidence" value="ECO:0007669"/>
    <property type="project" value="EnsemblFungi"/>
</dbReference>
<dbReference type="GO" id="GO:1990477">
    <property type="term" value="C:MTREC complex"/>
    <property type="evidence" value="ECO:0007669"/>
    <property type="project" value="EnsemblFungi"/>
</dbReference>
<dbReference type="InterPro" id="IPR016438">
    <property type="entry name" value="SKI2-like"/>
</dbReference>
<gene>
    <name evidence="11" type="primary">MTR4</name>
    <name evidence="11" type="ORF">A0H76_1585</name>
</gene>
<dbReference type="GO" id="GO:1990342">
    <property type="term" value="C:heterochromatin island"/>
    <property type="evidence" value="ECO:0007669"/>
    <property type="project" value="EnsemblFungi"/>
</dbReference>
<dbReference type="GO" id="GO:0003723">
    <property type="term" value="F:RNA binding"/>
    <property type="evidence" value="ECO:0007669"/>
    <property type="project" value="InterPro"/>
</dbReference>
<evidence type="ECO:0000256" key="2">
    <source>
        <dbReference type="ARBA" id="ARBA00010140"/>
    </source>
</evidence>
<evidence type="ECO:0000313" key="11">
    <source>
        <dbReference type="EMBL" id="ORE00312.1"/>
    </source>
</evidence>
<dbReference type="PROSITE" id="PS51192">
    <property type="entry name" value="HELICASE_ATP_BIND_1"/>
    <property type="match status" value="1"/>
</dbReference>
<evidence type="ECO:0000256" key="6">
    <source>
        <dbReference type="ARBA" id="ARBA00022840"/>
    </source>
</evidence>
<evidence type="ECO:0000259" key="9">
    <source>
        <dbReference type="PROSITE" id="PS51192"/>
    </source>
</evidence>
<dbReference type="Pfam" id="PF08148">
    <property type="entry name" value="DSHCT"/>
    <property type="match status" value="1"/>
</dbReference>
<protein>
    <submittedName>
        <fullName evidence="11">MTR4</fullName>
    </submittedName>
</protein>
<dbReference type="InterPro" id="IPR027417">
    <property type="entry name" value="P-loop_NTPase"/>
</dbReference>
<evidence type="ECO:0000313" key="12">
    <source>
        <dbReference type="Proteomes" id="UP000192501"/>
    </source>
</evidence>
<keyword evidence="7" id="KW-0539">Nucleus</keyword>
<name>A0A1X0QKK6_9MICR</name>
<dbReference type="FunFam" id="3.40.50.300:FF:000083">
    <property type="entry name" value="ATP-dependent RNA helicase DOB1"/>
    <property type="match status" value="1"/>
</dbReference>